<comment type="caution">
    <text evidence="1">The sequence shown here is derived from an EMBL/GenBank/DDBJ whole genome shotgun (WGS) entry which is preliminary data.</text>
</comment>
<gene>
    <name evidence="1" type="ORF">F4694_004385</name>
</gene>
<reference evidence="2" key="1">
    <citation type="submission" date="2020-07" db="EMBL/GenBank/DDBJ databases">
        <authorList>
            <person name="Partida-Martinez L."/>
            <person name="Huntemann M."/>
            <person name="Clum A."/>
            <person name="Wang J."/>
            <person name="Palaniappan K."/>
            <person name="Ritter S."/>
            <person name="Chen I.-M."/>
            <person name="Stamatis D."/>
            <person name="Reddy T."/>
            <person name="O'Malley R."/>
            <person name="Daum C."/>
            <person name="Shapiro N."/>
            <person name="Ivanova N."/>
            <person name="Kyrpides N."/>
            <person name="Woyke T."/>
        </authorList>
    </citation>
    <scope>NUCLEOTIDE SEQUENCE [LARGE SCALE GENOMIC DNA]</scope>
    <source>
        <strain evidence="2">AT2.8</strain>
    </source>
</reference>
<sequence>MGRHVTFTFNSNKYQGTGATERFTFKQLGIDEDIDDKTLKREIDKKFQAWVWDKLNISFSIVIGEEDELNL</sequence>
<reference evidence="2" key="2">
    <citation type="submission" date="2020-08" db="EMBL/GenBank/DDBJ databases">
        <title>The Agave Microbiome: Exploring the role of microbial communities in plant adaptations to desert environments.</title>
        <authorList>
            <person name="Partida-Martinez L.P."/>
        </authorList>
    </citation>
    <scope>NUCLEOTIDE SEQUENCE [LARGE SCALE GENOMIC DNA]</scope>
    <source>
        <strain evidence="2">AT2.8</strain>
    </source>
</reference>
<dbReference type="EMBL" id="JACCBX010000009">
    <property type="protein sequence ID" value="NYE07574.1"/>
    <property type="molecule type" value="Genomic_DNA"/>
</dbReference>
<dbReference type="Proteomes" id="UP000548423">
    <property type="component" value="Unassembled WGS sequence"/>
</dbReference>
<evidence type="ECO:0000313" key="1">
    <source>
        <dbReference type="EMBL" id="NYE07574.1"/>
    </source>
</evidence>
<organism evidence="1 2">
    <name type="scientific">Neobacillus niacini</name>
    <dbReference type="NCBI Taxonomy" id="86668"/>
    <lineage>
        <taxon>Bacteria</taxon>
        <taxon>Bacillati</taxon>
        <taxon>Bacillota</taxon>
        <taxon>Bacilli</taxon>
        <taxon>Bacillales</taxon>
        <taxon>Bacillaceae</taxon>
        <taxon>Neobacillus</taxon>
    </lineage>
</organism>
<name>A0A852TKF8_9BACI</name>
<protein>
    <submittedName>
        <fullName evidence="1">Uncharacterized protein</fullName>
    </submittedName>
</protein>
<proteinExistence type="predicted"/>
<dbReference type="AlphaFoldDB" id="A0A852TKF8"/>
<accession>A0A852TKF8</accession>
<evidence type="ECO:0000313" key="2">
    <source>
        <dbReference type="Proteomes" id="UP000548423"/>
    </source>
</evidence>